<accession>A6GIK2</accession>
<feature type="domain" description="Phosphofructokinase" evidence="5">
    <location>
        <begin position="16"/>
        <end position="52"/>
    </location>
</feature>
<dbReference type="Gene3D" id="3.40.50.460">
    <property type="entry name" value="Phosphofructokinase domain"/>
    <property type="match status" value="1"/>
</dbReference>
<keyword evidence="7" id="KW-1185">Reference proteome</keyword>
<evidence type="ECO:0000313" key="7">
    <source>
        <dbReference type="Proteomes" id="UP000005801"/>
    </source>
</evidence>
<dbReference type="PANTHER" id="PTHR13697">
    <property type="entry name" value="PHOSPHOFRUCTOKINASE"/>
    <property type="match status" value="1"/>
</dbReference>
<dbReference type="GO" id="GO:0042802">
    <property type="term" value="F:identical protein binding"/>
    <property type="evidence" value="ECO:0007669"/>
    <property type="project" value="TreeGrafter"/>
</dbReference>
<dbReference type="AlphaFoldDB" id="A6GIK2"/>
<dbReference type="GO" id="GO:0005945">
    <property type="term" value="C:6-phosphofructokinase complex"/>
    <property type="evidence" value="ECO:0007669"/>
    <property type="project" value="TreeGrafter"/>
</dbReference>
<keyword evidence="1" id="KW-0808">Transferase</keyword>
<evidence type="ECO:0000256" key="1">
    <source>
        <dbReference type="ARBA" id="ARBA00022679"/>
    </source>
</evidence>
<dbReference type="GO" id="GO:0030388">
    <property type="term" value="P:fructose 1,6-bisphosphate metabolic process"/>
    <property type="evidence" value="ECO:0007669"/>
    <property type="project" value="TreeGrafter"/>
</dbReference>
<dbReference type="GO" id="GO:0006002">
    <property type="term" value="P:fructose 6-phosphate metabolic process"/>
    <property type="evidence" value="ECO:0007669"/>
    <property type="project" value="TreeGrafter"/>
</dbReference>
<protein>
    <recommendedName>
        <fullName evidence="5">Phosphofructokinase domain-containing protein</fullName>
    </recommendedName>
</protein>
<evidence type="ECO:0000259" key="5">
    <source>
        <dbReference type="Pfam" id="PF00365"/>
    </source>
</evidence>
<gene>
    <name evidence="6" type="ORF">PPSIR1_09276</name>
</gene>
<name>A6GIK2_9BACT</name>
<keyword evidence="3" id="KW-0418">Kinase</keyword>
<dbReference type="InterPro" id="IPR000023">
    <property type="entry name" value="Phosphofructokinase_dom"/>
</dbReference>
<dbReference type="InterPro" id="IPR035966">
    <property type="entry name" value="PKF_sf"/>
</dbReference>
<dbReference type="GO" id="GO:0070095">
    <property type="term" value="F:fructose-6-phosphate binding"/>
    <property type="evidence" value="ECO:0007669"/>
    <property type="project" value="TreeGrafter"/>
</dbReference>
<proteinExistence type="predicted"/>
<dbReference type="Proteomes" id="UP000005801">
    <property type="component" value="Unassembled WGS sequence"/>
</dbReference>
<dbReference type="EMBL" id="ABCS01000138">
    <property type="protein sequence ID" value="EDM74288.1"/>
    <property type="molecule type" value="Genomic_DNA"/>
</dbReference>
<organism evidence="6 7">
    <name type="scientific">Plesiocystis pacifica SIR-1</name>
    <dbReference type="NCBI Taxonomy" id="391625"/>
    <lineage>
        <taxon>Bacteria</taxon>
        <taxon>Pseudomonadati</taxon>
        <taxon>Myxococcota</taxon>
        <taxon>Polyangia</taxon>
        <taxon>Nannocystales</taxon>
        <taxon>Nannocystaceae</taxon>
        <taxon>Plesiocystis</taxon>
    </lineage>
</organism>
<dbReference type="GO" id="GO:0048029">
    <property type="term" value="F:monosaccharide binding"/>
    <property type="evidence" value="ECO:0007669"/>
    <property type="project" value="TreeGrafter"/>
</dbReference>
<dbReference type="GO" id="GO:0046872">
    <property type="term" value="F:metal ion binding"/>
    <property type="evidence" value="ECO:0007669"/>
    <property type="project" value="UniProtKB-KW"/>
</dbReference>
<dbReference type="eggNOG" id="COG0205">
    <property type="taxonomic scope" value="Bacteria"/>
</dbReference>
<dbReference type="PANTHER" id="PTHR13697:SF4">
    <property type="entry name" value="ATP-DEPENDENT 6-PHOSPHOFRUCTOKINASE"/>
    <property type="match status" value="1"/>
</dbReference>
<dbReference type="STRING" id="391625.PPSIR1_09276"/>
<evidence type="ECO:0000256" key="4">
    <source>
        <dbReference type="ARBA" id="ARBA00022842"/>
    </source>
</evidence>
<dbReference type="UniPathway" id="UPA00109">
    <property type="reaction ID" value="UER00182"/>
</dbReference>
<comment type="caution">
    <text evidence="6">The sequence shown here is derived from an EMBL/GenBank/DDBJ whole genome shotgun (WGS) entry which is preliminary data.</text>
</comment>
<evidence type="ECO:0000313" key="6">
    <source>
        <dbReference type="EMBL" id="EDM74288.1"/>
    </source>
</evidence>
<reference evidence="6 7" key="1">
    <citation type="submission" date="2007-06" db="EMBL/GenBank/DDBJ databases">
        <authorList>
            <person name="Shimkets L."/>
            <person name="Ferriera S."/>
            <person name="Johnson J."/>
            <person name="Kravitz S."/>
            <person name="Beeson K."/>
            <person name="Sutton G."/>
            <person name="Rogers Y.-H."/>
            <person name="Friedman R."/>
            <person name="Frazier M."/>
            <person name="Venter J.C."/>
        </authorList>
    </citation>
    <scope>NUCLEOTIDE SEQUENCE [LARGE SCALE GENOMIC DNA]</scope>
    <source>
        <strain evidence="6 7">SIR-1</strain>
    </source>
</reference>
<keyword evidence="2" id="KW-0479">Metal-binding</keyword>
<dbReference type="SUPFAM" id="SSF53784">
    <property type="entry name" value="Phosphofructokinase"/>
    <property type="match status" value="1"/>
</dbReference>
<sequence>MDTAELERRGVSPEYPLETRVTVLGHVVRGGRPSAFDRLLGSRLANAAVRALLRGETRVMAAWMPPGELPTGVGARSPDDPYCFLIELPAVLAATRELLEGRGPLASWRSAIFRELETVLLL</sequence>
<evidence type="ECO:0000256" key="3">
    <source>
        <dbReference type="ARBA" id="ARBA00022777"/>
    </source>
</evidence>
<dbReference type="GO" id="GO:0005524">
    <property type="term" value="F:ATP binding"/>
    <property type="evidence" value="ECO:0007669"/>
    <property type="project" value="TreeGrafter"/>
</dbReference>
<dbReference type="GO" id="GO:0003872">
    <property type="term" value="F:6-phosphofructokinase activity"/>
    <property type="evidence" value="ECO:0007669"/>
    <property type="project" value="InterPro"/>
</dbReference>
<dbReference type="Pfam" id="PF00365">
    <property type="entry name" value="PFK"/>
    <property type="match status" value="1"/>
</dbReference>
<keyword evidence="4" id="KW-0460">Magnesium</keyword>
<evidence type="ECO:0000256" key="2">
    <source>
        <dbReference type="ARBA" id="ARBA00022723"/>
    </source>
</evidence>
<dbReference type="GO" id="GO:0016208">
    <property type="term" value="F:AMP binding"/>
    <property type="evidence" value="ECO:0007669"/>
    <property type="project" value="TreeGrafter"/>
</dbReference>
<dbReference type="GO" id="GO:0061621">
    <property type="term" value="P:canonical glycolysis"/>
    <property type="evidence" value="ECO:0007669"/>
    <property type="project" value="TreeGrafter"/>
</dbReference>